<dbReference type="Proteomes" id="UP001146067">
    <property type="component" value="Unassembled WGS sequence"/>
</dbReference>
<sequence>MDEFDAFEPEGNADFDTGDLDDDADAPALDEFDDGEVPGDDDLEGFAFDGAETDFDGDEALEEDFTVDAEFDDDAVEDEAPAGDETAYAATYEDLLVDEADNPPNFPPELDLDVPEPVDGYPWVDLDVLGSAEAEPWVNSGSSVDASEYAIADVDDPAASALARFWQG</sequence>
<dbReference type="RefSeq" id="WP_270110087.1">
    <property type="nucleotide sequence ID" value="NZ_JAPZVP010000007.1"/>
</dbReference>
<protein>
    <submittedName>
        <fullName evidence="2">Uncharacterized protein</fullName>
    </submittedName>
</protein>
<dbReference type="AlphaFoldDB" id="A0A9X3P8T4"/>
<organism evidence="2 3">
    <name type="scientific">Glycomyces luteolus</name>
    <dbReference type="NCBI Taxonomy" id="2670330"/>
    <lineage>
        <taxon>Bacteria</taxon>
        <taxon>Bacillati</taxon>
        <taxon>Actinomycetota</taxon>
        <taxon>Actinomycetes</taxon>
        <taxon>Glycomycetales</taxon>
        <taxon>Glycomycetaceae</taxon>
        <taxon>Glycomyces</taxon>
    </lineage>
</organism>
<evidence type="ECO:0000313" key="2">
    <source>
        <dbReference type="EMBL" id="MDA1360174.1"/>
    </source>
</evidence>
<reference evidence="2" key="1">
    <citation type="submission" date="2022-12" db="EMBL/GenBank/DDBJ databases">
        <title>Gycomyces niveus sp.nov.,a novel actinomycete isolated from soil in Shouguan.</title>
        <authorList>
            <person name="Yang X."/>
        </authorList>
    </citation>
    <scope>NUCLEOTIDE SEQUENCE</scope>
    <source>
        <strain evidence="2">NEAU-A15</strain>
    </source>
</reference>
<feature type="region of interest" description="Disordered" evidence="1">
    <location>
        <begin position="1"/>
        <end position="41"/>
    </location>
</feature>
<evidence type="ECO:0000313" key="3">
    <source>
        <dbReference type="Proteomes" id="UP001146067"/>
    </source>
</evidence>
<accession>A0A9X3P8T4</accession>
<evidence type="ECO:0000256" key="1">
    <source>
        <dbReference type="SAM" id="MobiDB-lite"/>
    </source>
</evidence>
<gene>
    <name evidence="2" type="ORF">O1R50_11085</name>
</gene>
<dbReference type="EMBL" id="JAPZVP010000007">
    <property type="protein sequence ID" value="MDA1360174.1"/>
    <property type="molecule type" value="Genomic_DNA"/>
</dbReference>
<comment type="caution">
    <text evidence="2">The sequence shown here is derived from an EMBL/GenBank/DDBJ whole genome shotgun (WGS) entry which is preliminary data.</text>
</comment>
<keyword evidence="3" id="KW-1185">Reference proteome</keyword>
<name>A0A9X3P8T4_9ACTN</name>
<proteinExistence type="predicted"/>